<evidence type="ECO:0000256" key="1">
    <source>
        <dbReference type="SAM" id="SignalP"/>
    </source>
</evidence>
<dbReference type="EMBL" id="JABFUD020000013">
    <property type="protein sequence ID" value="KAI5071131.1"/>
    <property type="molecule type" value="Genomic_DNA"/>
</dbReference>
<feature type="chain" id="PRO_5039243148" evidence="1">
    <location>
        <begin position="31"/>
        <end position="69"/>
    </location>
</feature>
<sequence length="69" mass="7447">MAAFKLHAMSVLLLLVIFMAASAPPQYAQACPCGFPKITKHYDAKKYECCVYGGAGQKCTLLCNRGCCP</sequence>
<keyword evidence="3" id="KW-1185">Reference proteome</keyword>
<dbReference type="AlphaFoldDB" id="A0A9D4UP40"/>
<evidence type="ECO:0000313" key="2">
    <source>
        <dbReference type="EMBL" id="KAI5071131.1"/>
    </source>
</evidence>
<comment type="caution">
    <text evidence="2">The sequence shown here is derived from an EMBL/GenBank/DDBJ whole genome shotgun (WGS) entry which is preliminary data.</text>
</comment>
<protein>
    <submittedName>
        <fullName evidence="2">Uncharacterized protein</fullName>
    </submittedName>
</protein>
<dbReference type="Proteomes" id="UP000886520">
    <property type="component" value="Chromosome 13"/>
</dbReference>
<gene>
    <name evidence="2" type="ORF">GOP47_0013382</name>
</gene>
<accession>A0A9D4UP40</accession>
<organism evidence="2 3">
    <name type="scientific">Adiantum capillus-veneris</name>
    <name type="common">Maidenhair fern</name>
    <dbReference type="NCBI Taxonomy" id="13818"/>
    <lineage>
        <taxon>Eukaryota</taxon>
        <taxon>Viridiplantae</taxon>
        <taxon>Streptophyta</taxon>
        <taxon>Embryophyta</taxon>
        <taxon>Tracheophyta</taxon>
        <taxon>Polypodiopsida</taxon>
        <taxon>Polypodiidae</taxon>
        <taxon>Polypodiales</taxon>
        <taxon>Pteridineae</taxon>
        <taxon>Pteridaceae</taxon>
        <taxon>Vittarioideae</taxon>
        <taxon>Adiantum</taxon>
    </lineage>
</organism>
<keyword evidence="1" id="KW-0732">Signal</keyword>
<name>A0A9D4UP40_ADICA</name>
<proteinExistence type="predicted"/>
<feature type="signal peptide" evidence="1">
    <location>
        <begin position="1"/>
        <end position="30"/>
    </location>
</feature>
<reference evidence="2" key="1">
    <citation type="submission" date="2021-01" db="EMBL/GenBank/DDBJ databases">
        <title>Adiantum capillus-veneris genome.</title>
        <authorList>
            <person name="Fang Y."/>
            <person name="Liao Q."/>
        </authorList>
    </citation>
    <scope>NUCLEOTIDE SEQUENCE</scope>
    <source>
        <strain evidence="2">H3</strain>
        <tissue evidence="2">Leaf</tissue>
    </source>
</reference>
<evidence type="ECO:0000313" key="3">
    <source>
        <dbReference type="Proteomes" id="UP000886520"/>
    </source>
</evidence>